<keyword evidence="5" id="KW-0547">Nucleotide-binding</keyword>
<dbReference type="InterPro" id="IPR005218">
    <property type="entry name" value="Diacylglycerol/lipid_kinase"/>
</dbReference>
<gene>
    <name evidence="13" type="ORF">CSW08_04320</name>
</gene>
<evidence type="ECO:0000313" key="14">
    <source>
        <dbReference type="Proteomes" id="UP000233435"/>
    </source>
</evidence>
<evidence type="ECO:0000256" key="10">
    <source>
        <dbReference type="ARBA" id="ARBA00023209"/>
    </source>
</evidence>
<dbReference type="EMBL" id="PJEO01000014">
    <property type="protein sequence ID" value="PKQ46437.1"/>
    <property type="molecule type" value="Genomic_DNA"/>
</dbReference>
<dbReference type="Proteomes" id="UP000233435">
    <property type="component" value="Unassembled WGS sequence"/>
</dbReference>
<dbReference type="InterPro" id="IPR050187">
    <property type="entry name" value="Lipid_Phosphate_FormReg"/>
</dbReference>
<dbReference type="Pfam" id="PF19279">
    <property type="entry name" value="YegS_C"/>
    <property type="match status" value="1"/>
</dbReference>
<evidence type="ECO:0000259" key="12">
    <source>
        <dbReference type="PROSITE" id="PS50146"/>
    </source>
</evidence>
<organism evidence="13 14">
    <name type="scientific">Confluentibacter flavum</name>
    <dbReference type="NCBI Taxonomy" id="1909700"/>
    <lineage>
        <taxon>Bacteria</taxon>
        <taxon>Pseudomonadati</taxon>
        <taxon>Bacteroidota</taxon>
        <taxon>Flavobacteriia</taxon>
        <taxon>Flavobacteriales</taxon>
        <taxon>Flavobacteriaceae</taxon>
        <taxon>Confluentibacter</taxon>
    </lineage>
</organism>
<dbReference type="PANTHER" id="PTHR12358">
    <property type="entry name" value="SPHINGOSINE KINASE"/>
    <property type="match status" value="1"/>
</dbReference>
<dbReference type="InterPro" id="IPR017438">
    <property type="entry name" value="ATP-NAD_kinase_N"/>
</dbReference>
<dbReference type="RefSeq" id="WP_106658668.1">
    <property type="nucleotide sequence ID" value="NZ_PJEO01000014.1"/>
</dbReference>
<dbReference type="InterPro" id="IPR045540">
    <property type="entry name" value="YegS/DAGK_C"/>
</dbReference>
<dbReference type="PROSITE" id="PS50146">
    <property type="entry name" value="DAGK"/>
    <property type="match status" value="1"/>
</dbReference>
<accession>A0A2N3HND0</accession>
<comment type="cofactor">
    <cofactor evidence="1">
        <name>Mg(2+)</name>
        <dbReference type="ChEBI" id="CHEBI:18420"/>
    </cofactor>
</comment>
<keyword evidence="9" id="KW-0443">Lipid metabolism</keyword>
<evidence type="ECO:0000256" key="1">
    <source>
        <dbReference type="ARBA" id="ARBA00001946"/>
    </source>
</evidence>
<proteinExistence type="predicted"/>
<evidence type="ECO:0000256" key="6">
    <source>
        <dbReference type="ARBA" id="ARBA00022777"/>
    </source>
</evidence>
<dbReference type="GO" id="GO:0016301">
    <property type="term" value="F:kinase activity"/>
    <property type="evidence" value="ECO:0007669"/>
    <property type="project" value="UniProtKB-KW"/>
</dbReference>
<keyword evidence="10" id="KW-0594">Phospholipid biosynthesis</keyword>
<dbReference type="SUPFAM" id="SSF111331">
    <property type="entry name" value="NAD kinase/diacylglycerol kinase-like"/>
    <property type="match status" value="1"/>
</dbReference>
<reference evidence="13 14" key="1">
    <citation type="submission" date="2017-12" db="EMBL/GenBank/DDBJ databases">
        <title>Confluentibacter flavum sp. nov., isolated from the saline lake.</title>
        <authorList>
            <person name="Yu L."/>
        </authorList>
    </citation>
    <scope>NUCLEOTIDE SEQUENCE [LARGE SCALE GENOMIC DNA]</scope>
    <source>
        <strain evidence="13 14">3B</strain>
    </source>
</reference>
<evidence type="ECO:0000256" key="3">
    <source>
        <dbReference type="ARBA" id="ARBA00022679"/>
    </source>
</evidence>
<dbReference type="AlphaFoldDB" id="A0A2N3HND0"/>
<keyword evidence="4" id="KW-0479">Metal-binding</keyword>
<dbReference type="Gene3D" id="2.60.200.40">
    <property type="match status" value="1"/>
</dbReference>
<comment type="caution">
    <text evidence="13">The sequence shown here is derived from an EMBL/GenBank/DDBJ whole genome shotgun (WGS) entry which is preliminary data.</text>
</comment>
<name>A0A2N3HND0_9FLAO</name>
<evidence type="ECO:0000256" key="4">
    <source>
        <dbReference type="ARBA" id="ARBA00022723"/>
    </source>
</evidence>
<keyword evidence="6 13" id="KW-0418">Kinase</keyword>
<keyword evidence="3" id="KW-0808">Transferase</keyword>
<dbReference type="Pfam" id="PF00781">
    <property type="entry name" value="DAGK_cat"/>
    <property type="match status" value="1"/>
</dbReference>
<dbReference type="PANTHER" id="PTHR12358:SF106">
    <property type="entry name" value="LIPID KINASE YEGS"/>
    <property type="match status" value="1"/>
</dbReference>
<dbReference type="Gene3D" id="3.40.50.10330">
    <property type="entry name" value="Probable inorganic polyphosphate/atp-NAD kinase, domain 1"/>
    <property type="match status" value="1"/>
</dbReference>
<sequence length="299" mass="32807">MKSKIKLLLVINPISGGSEKGVITQDIQNIVLNLHATLETYQTTGDEDEKHIRDIIEKKSIDRILVAGGDGTIQLVAKAILESNIPIGIIPAGSANGLASNFNLPDSLEEQVKIVLGDHFIDMDIISVNNHLCLHIADIGINALLIKNYENSSMRGKLGYALQTIPTLVESELPYRFSIEINGKEIQKAGIMIAIANANQFGTGAVINPEGKMDDAIFEVLLFRKMDVIDILKTLSETSLRDPEFVESFATNKVTIHCKKKIPLQVDGEYIGEVETIEASIVPSKIKIMLPRKTVQINL</sequence>
<keyword evidence="7" id="KW-0067">ATP-binding</keyword>
<evidence type="ECO:0000256" key="2">
    <source>
        <dbReference type="ARBA" id="ARBA00022516"/>
    </source>
</evidence>
<dbReference type="InterPro" id="IPR016064">
    <property type="entry name" value="NAD/diacylglycerol_kinase_sf"/>
</dbReference>
<dbReference type="SMART" id="SM00046">
    <property type="entry name" value="DAGKc"/>
    <property type="match status" value="1"/>
</dbReference>
<keyword evidence="11" id="KW-1208">Phospholipid metabolism</keyword>
<keyword evidence="14" id="KW-1185">Reference proteome</keyword>
<dbReference type="OrthoDB" id="9786026at2"/>
<dbReference type="GO" id="GO:0005886">
    <property type="term" value="C:plasma membrane"/>
    <property type="evidence" value="ECO:0007669"/>
    <property type="project" value="TreeGrafter"/>
</dbReference>
<keyword evidence="2" id="KW-0444">Lipid biosynthesis</keyword>
<evidence type="ECO:0000256" key="8">
    <source>
        <dbReference type="ARBA" id="ARBA00022842"/>
    </source>
</evidence>
<protein>
    <submittedName>
        <fullName evidence="13">Diacylglycerol kinase</fullName>
    </submittedName>
</protein>
<dbReference type="GO" id="GO:0005524">
    <property type="term" value="F:ATP binding"/>
    <property type="evidence" value="ECO:0007669"/>
    <property type="project" value="UniProtKB-KW"/>
</dbReference>
<dbReference type="NCBIfam" id="TIGR00147">
    <property type="entry name" value="YegS/Rv2252/BmrU family lipid kinase"/>
    <property type="match status" value="1"/>
</dbReference>
<dbReference type="GO" id="GO:0008654">
    <property type="term" value="P:phospholipid biosynthetic process"/>
    <property type="evidence" value="ECO:0007669"/>
    <property type="project" value="UniProtKB-KW"/>
</dbReference>
<dbReference type="InterPro" id="IPR001206">
    <property type="entry name" value="Diacylglycerol_kinase_cat_dom"/>
</dbReference>
<dbReference type="GO" id="GO:0046872">
    <property type="term" value="F:metal ion binding"/>
    <property type="evidence" value="ECO:0007669"/>
    <property type="project" value="UniProtKB-KW"/>
</dbReference>
<evidence type="ECO:0000313" key="13">
    <source>
        <dbReference type="EMBL" id="PKQ46437.1"/>
    </source>
</evidence>
<evidence type="ECO:0000256" key="5">
    <source>
        <dbReference type="ARBA" id="ARBA00022741"/>
    </source>
</evidence>
<evidence type="ECO:0000256" key="11">
    <source>
        <dbReference type="ARBA" id="ARBA00023264"/>
    </source>
</evidence>
<evidence type="ECO:0000256" key="9">
    <source>
        <dbReference type="ARBA" id="ARBA00023098"/>
    </source>
</evidence>
<keyword evidence="8" id="KW-0460">Magnesium</keyword>
<feature type="domain" description="DAGKc" evidence="12">
    <location>
        <begin position="2"/>
        <end position="131"/>
    </location>
</feature>
<evidence type="ECO:0000256" key="7">
    <source>
        <dbReference type="ARBA" id="ARBA00022840"/>
    </source>
</evidence>